<dbReference type="Proteomes" id="UP000639403">
    <property type="component" value="Unassembled WGS sequence"/>
</dbReference>
<organism evidence="1 2">
    <name type="scientific">Rhodonia placenta</name>
    <dbReference type="NCBI Taxonomy" id="104341"/>
    <lineage>
        <taxon>Eukaryota</taxon>
        <taxon>Fungi</taxon>
        <taxon>Dikarya</taxon>
        <taxon>Basidiomycota</taxon>
        <taxon>Agaricomycotina</taxon>
        <taxon>Agaricomycetes</taxon>
        <taxon>Polyporales</taxon>
        <taxon>Adustoporiaceae</taxon>
        <taxon>Rhodonia</taxon>
    </lineage>
</organism>
<proteinExistence type="predicted"/>
<sequence>MGQEVETEVPRAAEAGLYTGEDKGRLCALVRAQLVRAQLVRAQHADTAPGAIQRSRVRAREKEKIKKWLDAVPTRDITPPSTAHDLMRGPPAHLPPGAAACFSQRRRHWLEVETTKDGRIEAARGVRVFPVEVGYEGRRIGNVARRFP</sequence>
<evidence type="ECO:0000313" key="2">
    <source>
        <dbReference type="Proteomes" id="UP000639403"/>
    </source>
</evidence>
<reference evidence="1" key="2">
    <citation type="journal article" name="Front. Microbiol.">
        <title>Degradative Capacity of Two Strains of Rhodonia placenta: From Phenotype to Genotype.</title>
        <authorList>
            <person name="Kolle M."/>
            <person name="Horta M.A.C."/>
            <person name="Nowrousian M."/>
            <person name="Ohm R.A."/>
            <person name="Benz J.P."/>
            <person name="Pilgard A."/>
        </authorList>
    </citation>
    <scope>NUCLEOTIDE SEQUENCE</scope>
    <source>
        <strain evidence="1">FPRL280</strain>
    </source>
</reference>
<gene>
    <name evidence="1" type="ORF">IEO21_10917</name>
</gene>
<evidence type="ECO:0000313" key="1">
    <source>
        <dbReference type="EMBL" id="KAF9796985.1"/>
    </source>
</evidence>
<comment type="caution">
    <text evidence="1">The sequence shown here is derived from an EMBL/GenBank/DDBJ whole genome shotgun (WGS) entry which is preliminary data.</text>
</comment>
<reference evidence="1" key="1">
    <citation type="submission" date="2020-11" db="EMBL/GenBank/DDBJ databases">
        <authorList>
            <person name="Koelle M."/>
            <person name="Horta M.A.C."/>
            <person name="Nowrousian M."/>
            <person name="Ohm R.A."/>
            <person name="Benz P."/>
            <person name="Pilgard A."/>
        </authorList>
    </citation>
    <scope>NUCLEOTIDE SEQUENCE</scope>
    <source>
        <strain evidence="1">FPRL280</strain>
    </source>
</reference>
<dbReference type="EMBL" id="JADOXO010001239">
    <property type="protein sequence ID" value="KAF9796985.1"/>
    <property type="molecule type" value="Genomic_DNA"/>
</dbReference>
<name>A0A8H7NRK2_9APHY</name>
<dbReference type="AlphaFoldDB" id="A0A8H7NRK2"/>
<protein>
    <submittedName>
        <fullName evidence="1">Uncharacterized protein</fullName>
    </submittedName>
</protein>
<accession>A0A8H7NRK2</accession>